<feature type="compositionally biased region" description="Polar residues" evidence="1">
    <location>
        <begin position="1"/>
        <end position="11"/>
    </location>
</feature>
<feature type="compositionally biased region" description="Pro residues" evidence="1">
    <location>
        <begin position="225"/>
        <end position="235"/>
    </location>
</feature>
<feature type="compositionally biased region" description="Basic and acidic residues" evidence="1">
    <location>
        <begin position="213"/>
        <end position="224"/>
    </location>
</feature>
<feature type="compositionally biased region" description="Low complexity" evidence="1">
    <location>
        <begin position="72"/>
        <end position="83"/>
    </location>
</feature>
<feature type="region of interest" description="Disordered" evidence="1">
    <location>
        <begin position="306"/>
        <end position="341"/>
    </location>
</feature>
<feature type="compositionally biased region" description="Polar residues" evidence="1">
    <location>
        <begin position="306"/>
        <end position="315"/>
    </location>
</feature>
<keyword evidence="3" id="KW-1185">Reference proteome</keyword>
<dbReference type="Proteomes" id="UP001199106">
    <property type="component" value="Unassembled WGS sequence"/>
</dbReference>
<comment type="caution">
    <text evidence="2">The sequence shown here is derived from an EMBL/GenBank/DDBJ whole genome shotgun (WGS) entry which is preliminary data.</text>
</comment>
<evidence type="ECO:0000256" key="1">
    <source>
        <dbReference type="SAM" id="MobiDB-lite"/>
    </source>
</evidence>
<gene>
    <name evidence="2" type="ORF">G6011_10627</name>
</gene>
<dbReference type="AlphaFoldDB" id="A0AAD4IC91"/>
<evidence type="ECO:0000313" key="3">
    <source>
        <dbReference type="Proteomes" id="UP001199106"/>
    </source>
</evidence>
<accession>A0AAD4IC91</accession>
<dbReference type="EMBL" id="JAANER010000003">
    <property type="protein sequence ID" value="KAG9191893.1"/>
    <property type="molecule type" value="Genomic_DNA"/>
</dbReference>
<proteinExistence type="predicted"/>
<feature type="region of interest" description="Disordered" evidence="1">
    <location>
        <begin position="1"/>
        <end position="285"/>
    </location>
</feature>
<feature type="compositionally biased region" description="Low complexity" evidence="1">
    <location>
        <begin position="236"/>
        <end position="248"/>
    </location>
</feature>
<evidence type="ECO:0000313" key="2">
    <source>
        <dbReference type="EMBL" id="KAG9191893.1"/>
    </source>
</evidence>
<name>A0AAD4IC91_9PLEO</name>
<feature type="region of interest" description="Disordered" evidence="1">
    <location>
        <begin position="688"/>
        <end position="708"/>
    </location>
</feature>
<reference evidence="2" key="1">
    <citation type="submission" date="2021-07" db="EMBL/GenBank/DDBJ databases">
        <title>Genome Resource of American Ginseng Black Spot Pathogen Alternaria panax.</title>
        <authorList>
            <person name="Qiu C."/>
            <person name="Wang W."/>
            <person name="Liu Z."/>
        </authorList>
    </citation>
    <scope>NUCLEOTIDE SEQUENCE</scope>
    <source>
        <strain evidence="2">BNCC115425</strain>
    </source>
</reference>
<protein>
    <submittedName>
        <fullName evidence="2">Uncharacterized protein</fullName>
    </submittedName>
</protein>
<organism evidence="2 3">
    <name type="scientific">Alternaria panax</name>
    <dbReference type="NCBI Taxonomy" id="48097"/>
    <lineage>
        <taxon>Eukaryota</taxon>
        <taxon>Fungi</taxon>
        <taxon>Dikarya</taxon>
        <taxon>Ascomycota</taxon>
        <taxon>Pezizomycotina</taxon>
        <taxon>Dothideomycetes</taxon>
        <taxon>Pleosporomycetidae</taxon>
        <taxon>Pleosporales</taxon>
        <taxon>Pleosporineae</taxon>
        <taxon>Pleosporaceae</taxon>
        <taxon>Alternaria</taxon>
        <taxon>Alternaria sect. Panax</taxon>
    </lineage>
</organism>
<sequence>MADTATRTDFAQKQHRRPGSRIVPAIPYRLSKPHPSARPITPEGSHKGAAAQPCGPPPEPQAVPERQEEEPAGQQQAGPVQAPLTPESNVSGVGKRDSPAIASARPPQNGHTAPANAHDAGSHIDAHANGHANEMPPPPTESSAEPKPAANGAHRKLAMPAHLPPPFYPSHKTDTPSAELSDTPSHRHQLSAGALVFQSANESPAPPVTSQEPELHPRDPHELPHPPPGFGPPRFAPFFPAPAQHAPEAGAPWHLPPHTVAPPEPTRANGSEFRPSPFSGAPNGYQSPYNGHFSPEHVPFVANGTLTSHSQSPSKAQFGEALPSSEHGEEHQTVSYQNGTAPPAERLEESPFELAAYLSTQFGNPEFADFVLQVRSPESVLVSVPVHGIVVVRSPVIAEAIRRSPAPSHRSRDARRLIDVLALDPFTTSESLEEAARVLYGAPLLSAQTFLYGLAPYMYGNDQVSPSNDARRRMQQVLSYIAASRTFQIPSMQARGIEIARMLLRWDTVEQVLEYTLQASSGPRSRTEGPDTDDPFISTLLNYALEFVAFSFPVDFKLYTIAPEFSDAPRLPAVLENRQAAHNPRLSKIRFGDAPTEDDHQPSHATVVLSTILLSLPLPLVERLFNHRATANTIGWTGATDILRDVINERELRRQKASRSQLKPTRDGTIPVGLLNNVYLEERVEQVEPSPLHPSGHRLTTKRVAGEA</sequence>